<keyword evidence="1" id="KW-0812">Transmembrane</keyword>
<organism evidence="3 4">
    <name type="scientific">Pseudaquabacterium inlustre</name>
    <dbReference type="NCBI Taxonomy" id="2984192"/>
    <lineage>
        <taxon>Bacteria</taxon>
        <taxon>Pseudomonadati</taxon>
        <taxon>Pseudomonadota</taxon>
        <taxon>Betaproteobacteria</taxon>
        <taxon>Burkholderiales</taxon>
        <taxon>Sphaerotilaceae</taxon>
        <taxon>Pseudaquabacterium</taxon>
    </lineage>
</organism>
<dbReference type="Proteomes" id="UP001365405">
    <property type="component" value="Unassembled WGS sequence"/>
</dbReference>
<gene>
    <name evidence="3" type="ORF">AACH10_11295</name>
</gene>
<sequence>MFPVAETRRADRLDALRGAAIVWMVGYHLAFDLNHLGWLATPQDFYRDPLWTTQRTAIVSLFLLCAGAGQALATAAGQGWPRFWRRWAQVAACALAVSAGSALMFPRSWISFGVLHGMAAMLLLVRLAGTRWPGRTGWMWPVGALAVALPAWVAHPLFDTRLGNWVGLVTRKPVTEDWVPVLPWLGVMLWGVAATQALRTRRPQWLHGAVPAWTRPLGWLGRRPLTVYMVHQPLMIGALLAAGAWRH</sequence>
<feature type="transmembrane region" description="Helical" evidence="1">
    <location>
        <begin position="178"/>
        <end position="198"/>
    </location>
</feature>
<feature type="domain" description="Heparan-alpha-glucosaminide N-acetyltransferase catalytic" evidence="2">
    <location>
        <begin position="9"/>
        <end position="233"/>
    </location>
</feature>
<evidence type="ECO:0000313" key="4">
    <source>
        <dbReference type="Proteomes" id="UP001365405"/>
    </source>
</evidence>
<name>A0ABU9CIU0_9BURK</name>
<dbReference type="InterPro" id="IPR012429">
    <property type="entry name" value="HGSNAT_cat"/>
</dbReference>
<dbReference type="RefSeq" id="WP_341410545.1">
    <property type="nucleotide sequence ID" value="NZ_JBBUTH010000005.1"/>
</dbReference>
<reference evidence="3 4" key="1">
    <citation type="submission" date="2024-04" db="EMBL/GenBank/DDBJ databases">
        <title>Novel species of the genus Ideonella isolated from streams.</title>
        <authorList>
            <person name="Lu H."/>
        </authorList>
    </citation>
    <scope>NUCLEOTIDE SEQUENCE [LARGE SCALE GENOMIC DNA]</scope>
    <source>
        <strain evidence="3 4">DXS22W</strain>
    </source>
</reference>
<feature type="transmembrane region" description="Helical" evidence="1">
    <location>
        <begin position="87"/>
        <end position="104"/>
    </location>
</feature>
<keyword evidence="4" id="KW-1185">Reference proteome</keyword>
<keyword evidence="1" id="KW-0472">Membrane</keyword>
<evidence type="ECO:0000259" key="2">
    <source>
        <dbReference type="Pfam" id="PF07786"/>
    </source>
</evidence>
<dbReference type="EC" id="2.3.1.78" evidence="3"/>
<accession>A0ABU9CIU0</accession>
<dbReference type="EMBL" id="JBBUTH010000005">
    <property type="protein sequence ID" value="MEK8050821.1"/>
    <property type="molecule type" value="Genomic_DNA"/>
</dbReference>
<protein>
    <submittedName>
        <fullName evidence="3">Heparan-alpha-glucosaminide N-acetyltransferase</fullName>
        <ecNumber evidence="3">2.3.1.78</ecNumber>
    </submittedName>
</protein>
<feature type="transmembrane region" description="Helical" evidence="1">
    <location>
        <begin position="57"/>
        <end position="75"/>
    </location>
</feature>
<comment type="caution">
    <text evidence="3">The sequence shown here is derived from an EMBL/GenBank/DDBJ whole genome shotgun (WGS) entry which is preliminary data.</text>
</comment>
<feature type="transmembrane region" description="Helical" evidence="1">
    <location>
        <begin position="110"/>
        <end position="129"/>
    </location>
</feature>
<evidence type="ECO:0000313" key="3">
    <source>
        <dbReference type="EMBL" id="MEK8050821.1"/>
    </source>
</evidence>
<keyword evidence="3" id="KW-0808">Transferase</keyword>
<keyword evidence="3" id="KW-0012">Acyltransferase</keyword>
<evidence type="ECO:0000256" key="1">
    <source>
        <dbReference type="SAM" id="Phobius"/>
    </source>
</evidence>
<keyword evidence="1" id="KW-1133">Transmembrane helix</keyword>
<dbReference type="Pfam" id="PF07786">
    <property type="entry name" value="HGSNAT_cat"/>
    <property type="match status" value="1"/>
</dbReference>
<feature type="transmembrane region" description="Helical" evidence="1">
    <location>
        <begin position="20"/>
        <end position="37"/>
    </location>
</feature>
<dbReference type="GO" id="GO:0015019">
    <property type="term" value="F:heparan-alpha-glucosaminide N-acetyltransferase activity"/>
    <property type="evidence" value="ECO:0007669"/>
    <property type="project" value="UniProtKB-EC"/>
</dbReference>
<proteinExistence type="predicted"/>
<feature type="transmembrane region" description="Helical" evidence="1">
    <location>
        <begin position="138"/>
        <end position="158"/>
    </location>
</feature>